<dbReference type="Proteomes" id="UP001280581">
    <property type="component" value="Unassembled WGS sequence"/>
</dbReference>
<reference evidence="3 4" key="1">
    <citation type="submission" date="2021-02" db="EMBL/GenBank/DDBJ databases">
        <title>Genome assembly of Pseudopithomyces chartarum.</title>
        <authorList>
            <person name="Jauregui R."/>
            <person name="Singh J."/>
            <person name="Voisey C."/>
        </authorList>
    </citation>
    <scope>NUCLEOTIDE SEQUENCE [LARGE SCALE GENOMIC DNA]</scope>
    <source>
        <strain evidence="3 4">AGR01</strain>
    </source>
</reference>
<evidence type="ECO:0000256" key="1">
    <source>
        <dbReference type="SAM" id="MobiDB-lite"/>
    </source>
</evidence>
<feature type="signal peptide" evidence="2">
    <location>
        <begin position="1"/>
        <end position="16"/>
    </location>
</feature>
<comment type="caution">
    <text evidence="3">The sequence shown here is derived from an EMBL/GenBank/DDBJ whole genome shotgun (WGS) entry which is preliminary data.</text>
</comment>
<sequence>MKFSAICFALLPAALALPVAVPADAIAEIATREPQVHTDSLFAVSYKKDLISDPQKREAVMPLFAVKYATDITSDPEKRAQPQNLFPTRYRKDLFRDPQKREDVPSSVKAKNDVESRPLFPVKYAKDVSTSTKQ</sequence>
<feature type="compositionally biased region" description="Basic and acidic residues" evidence="1">
    <location>
        <begin position="90"/>
        <end position="112"/>
    </location>
</feature>
<feature type="region of interest" description="Disordered" evidence="1">
    <location>
        <begin position="75"/>
        <end position="112"/>
    </location>
</feature>
<dbReference type="AlphaFoldDB" id="A0AAN6RIF1"/>
<organism evidence="3 4">
    <name type="scientific">Pseudopithomyces chartarum</name>
    <dbReference type="NCBI Taxonomy" id="1892770"/>
    <lineage>
        <taxon>Eukaryota</taxon>
        <taxon>Fungi</taxon>
        <taxon>Dikarya</taxon>
        <taxon>Ascomycota</taxon>
        <taxon>Pezizomycotina</taxon>
        <taxon>Dothideomycetes</taxon>
        <taxon>Pleosporomycetidae</taxon>
        <taxon>Pleosporales</taxon>
        <taxon>Massarineae</taxon>
        <taxon>Didymosphaeriaceae</taxon>
        <taxon>Pseudopithomyces</taxon>
    </lineage>
</organism>
<keyword evidence="4" id="KW-1185">Reference proteome</keyword>
<protein>
    <submittedName>
        <fullName evidence="3">Uncharacterized protein</fullName>
    </submittedName>
</protein>
<dbReference type="EMBL" id="WVTA01000003">
    <property type="protein sequence ID" value="KAK3214445.1"/>
    <property type="molecule type" value="Genomic_DNA"/>
</dbReference>
<evidence type="ECO:0000313" key="3">
    <source>
        <dbReference type="EMBL" id="KAK3214445.1"/>
    </source>
</evidence>
<name>A0AAN6RIF1_9PLEO</name>
<keyword evidence="2" id="KW-0732">Signal</keyword>
<gene>
    <name evidence="3" type="ORF">GRF29_19g208717</name>
</gene>
<feature type="chain" id="PRO_5042939296" evidence="2">
    <location>
        <begin position="17"/>
        <end position="134"/>
    </location>
</feature>
<evidence type="ECO:0000313" key="4">
    <source>
        <dbReference type="Proteomes" id="UP001280581"/>
    </source>
</evidence>
<accession>A0AAN6RIF1</accession>
<evidence type="ECO:0000256" key="2">
    <source>
        <dbReference type="SAM" id="SignalP"/>
    </source>
</evidence>
<proteinExistence type="predicted"/>